<dbReference type="SMART" id="SM00729">
    <property type="entry name" value="Elp3"/>
    <property type="match status" value="1"/>
</dbReference>
<evidence type="ECO:0000313" key="11">
    <source>
        <dbReference type="Proteomes" id="UP001163821"/>
    </source>
</evidence>
<name>A0AA41YCF1_9BACT</name>
<dbReference type="RefSeq" id="WP_282592355.1">
    <property type="nucleotide sequence ID" value="NZ_JAPAAF010000021.1"/>
</dbReference>
<dbReference type="InterPro" id="IPR013785">
    <property type="entry name" value="Aldolase_TIM"/>
</dbReference>
<evidence type="ECO:0000313" key="10">
    <source>
        <dbReference type="EMBL" id="MCW0483760.1"/>
    </source>
</evidence>
<dbReference type="PANTHER" id="PTHR43583:SF2">
    <property type="entry name" value="THIAZOLE BIOSYNTHESIS PROTEIN"/>
    <property type="match status" value="1"/>
</dbReference>
<dbReference type="CDD" id="cd01335">
    <property type="entry name" value="Radical_SAM"/>
    <property type="match status" value="1"/>
</dbReference>
<dbReference type="PANTHER" id="PTHR43583">
    <property type="entry name" value="2-IMINOACETATE SYNTHASE"/>
    <property type="match status" value="1"/>
</dbReference>
<evidence type="ECO:0000256" key="7">
    <source>
        <dbReference type="ARBA" id="ARBA00034078"/>
    </source>
</evidence>
<keyword evidence="2" id="KW-0004">4Fe-4S</keyword>
<evidence type="ECO:0000259" key="9">
    <source>
        <dbReference type="PROSITE" id="PS51918"/>
    </source>
</evidence>
<feature type="region of interest" description="Disordered" evidence="8">
    <location>
        <begin position="336"/>
        <end position="358"/>
    </location>
</feature>
<dbReference type="PROSITE" id="PS51918">
    <property type="entry name" value="RADICAL_SAM"/>
    <property type="match status" value="1"/>
</dbReference>
<dbReference type="GO" id="GO:0042364">
    <property type="term" value="P:water-soluble vitamin biosynthetic process"/>
    <property type="evidence" value="ECO:0007669"/>
    <property type="project" value="UniProtKB-ARBA"/>
</dbReference>
<dbReference type="SFLD" id="SFLDG01081">
    <property type="entry name" value="cleavage_of_the_Ca-Cb_bond_in"/>
    <property type="match status" value="1"/>
</dbReference>
<dbReference type="SMART" id="SM00876">
    <property type="entry name" value="BATS"/>
    <property type="match status" value="1"/>
</dbReference>
<evidence type="ECO:0000256" key="3">
    <source>
        <dbReference type="ARBA" id="ARBA00022691"/>
    </source>
</evidence>
<protein>
    <submittedName>
        <fullName evidence="10">[FeFe] hydrogenase H-cluster radical SAM maturase HydG</fullName>
    </submittedName>
</protein>
<keyword evidence="6" id="KW-0411">Iron-sulfur</keyword>
<dbReference type="NCBIfam" id="TIGR03955">
    <property type="entry name" value="rSAM_HydG"/>
    <property type="match status" value="1"/>
</dbReference>
<dbReference type="GO" id="GO:0003824">
    <property type="term" value="F:catalytic activity"/>
    <property type="evidence" value="ECO:0007669"/>
    <property type="project" value="InterPro"/>
</dbReference>
<dbReference type="GO" id="GO:0051539">
    <property type="term" value="F:4 iron, 4 sulfur cluster binding"/>
    <property type="evidence" value="ECO:0007669"/>
    <property type="project" value="UniProtKB-KW"/>
</dbReference>
<keyword evidence="11" id="KW-1185">Reference proteome</keyword>
<dbReference type="InterPro" id="IPR006638">
    <property type="entry name" value="Elp3/MiaA/NifB-like_rSAM"/>
</dbReference>
<dbReference type="SFLD" id="SFLDS00029">
    <property type="entry name" value="Radical_SAM"/>
    <property type="match status" value="1"/>
</dbReference>
<dbReference type="InterPro" id="IPR007197">
    <property type="entry name" value="rSAM"/>
</dbReference>
<dbReference type="AlphaFoldDB" id="A0AA41YCF1"/>
<dbReference type="SFLD" id="SFLDG01060">
    <property type="entry name" value="BATS_domain_containing"/>
    <property type="match status" value="1"/>
</dbReference>
<evidence type="ECO:0000256" key="4">
    <source>
        <dbReference type="ARBA" id="ARBA00022723"/>
    </source>
</evidence>
<dbReference type="InterPro" id="IPR024007">
    <property type="entry name" value="FeFe-hyd_mat_HydG"/>
</dbReference>
<dbReference type="Pfam" id="PF04055">
    <property type="entry name" value="Radical_SAM"/>
    <property type="match status" value="1"/>
</dbReference>
<reference evidence="10" key="1">
    <citation type="submission" date="2022-10" db="EMBL/GenBank/DDBJ databases">
        <title>Gaoshiqiia sediminis gen. nov., sp. nov., isolated from coastal sediment.</title>
        <authorList>
            <person name="Yu W.X."/>
            <person name="Mu D.S."/>
            <person name="Du J.Z."/>
            <person name="Liang Y.Q."/>
        </authorList>
    </citation>
    <scope>NUCLEOTIDE SEQUENCE</scope>
    <source>
        <strain evidence="10">A06</strain>
    </source>
</reference>
<organism evidence="10 11">
    <name type="scientific">Gaoshiqia sediminis</name>
    <dbReference type="NCBI Taxonomy" id="2986998"/>
    <lineage>
        <taxon>Bacteria</taxon>
        <taxon>Pseudomonadati</taxon>
        <taxon>Bacteroidota</taxon>
        <taxon>Bacteroidia</taxon>
        <taxon>Marinilabiliales</taxon>
        <taxon>Prolixibacteraceae</taxon>
        <taxon>Gaoshiqia</taxon>
    </lineage>
</organism>
<evidence type="ECO:0000256" key="5">
    <source>
        <dbReference type="ARBA" id="ARBA00023004"/>
    </source>
</evidence>
<comment type="caution">
    <text evidence="10">The sequence shown here is derived from an EMBL/GenBank/DDBJ whole genome shotgun (WGS) entry which is preliminary data.</text>
</comment>
<dbReference type="SFLD" id="SFLDF00319">
    <property type="entry name" value="Fe_hydrogenase_maturase_(HydG"/>
    <property type="match status" value="1"/>
</dbReference>
<comment type="cofactor">
    <cofactor evidence="1">
        <name>[4Fe-4S] cluster</name>
        <dbReference type="ChEBI" id="CHEBI:49883"/>
    </cofactor>
</comment>
<evidence type="ECO:0000256" key="6">
    <source>
        <dbReference type="ARBA" id="ARBA00023014"/>
    </source>
</evidence>
<gene>
    <name evidence="10" type="primary">hydG</name>
    <name evidence="10" type="ORF">N2K84_13535</name>
</gene>
<dbReference type="InterPro" id="IPR034428">
    <property type="entry name" value="ThiH/NoCL/HydG-like"/>
</dbReference>
<feature type="domain" description="Radical SAM core" evidence="9">
    <location>
        <begin position="76"/>
        <end position="307"/>
    </location>
</feature>
<evidence type="ECO:0000256" key="1">
    <source>
        <dbReference type="ARBA" id="ARBA00001966"/>
    </source>
</evidence>
<evidence type="ECO:0000256" key="8">
    <source>
        <dbReference type="SAM" id="MobiDB-lite"/>
    </source>
</evidence>
<dbReference type="Gene3D" id="3.20.20.70">
    <property type="entry name" value="Aldolase class I"/>
    <property type="match status" value="1"/>
</dbReference>
<keyword evidence="3" id="KW-0949">S-adenosyl-L-methionine</keyword>
<accession>A0AA41YCF1</accession>
<dbReference type="GO" id="GO:0046872">
    <property type="term" value="F:metal ion binding"/>
    <property type="evidence" value="ECO:0007669"/>
    <property type="project" value="UniProtKB-KW"/>
</dbReference>
<dbReference type="SUPFAM" id="SSF102114">
    <property type="entry name" value="Radical SAM enzymes"/>
    <property type="match status" value="1"/>
</dbReference>
<proteinExistence type="predicted"/>
<dbReference type="Pfam" id="PF06968">
    <property type="entry name" value="BATS"/>
    <property type="match status" value="1"/>
</dbReference>
<dbReference type="Proteomes" id="UP001163821">
    <property type="component" value="Unassembled WGS sequence"/>
</dbReference>
<evidence type="ECO:0000256" key="2">
    <source>
        <dbReference type="ARBA" id="ARBA00022485"/>
    </source>
</evidence>
<dbReference type="InterPro" id="IPR058240">
    <property type="entry name" value="rSAM_sf"/>
</dbReference>
<dbReference type="GO" id="GO:0044272">
    <property type="term" value="P:sulfur compound biosynthetic process"/>
    <property type="evidence" value="ECO:0007669"/>
    <property type="project" value="UniProtKB-ARBA"/>
</dbReference>
<comment type="cofactor">
    <cofactor evidence="7">
        <name>[2Fe-2S] cluster</name>
        <dbReference type="ChEBI" id="CHEBI:190135"/>
    </cofactor>
</comment>
<dbReference type="InterPro" id="IPR010722">
    <property type="entry name" value="BATS_dom"/>
</dbReference>
<keyword evidence="4" id="KW-0479">Metal-binding</keyword>
<keyword evidence="5" id="KW-0408">Iron</keyword>
<sequence>MEITNASFINEQEISNILQKYSKPSYEQVTDVLAKAREMKGLDLQEVAVLTGISDPLQLHELFQTANHIKDTIYGKRLVLFAPLYISNLCANECVYCAFRAKNKAIVRRSLNQTEVRHETEALIKQGHKRVLLVAGESYPKQGFQYVLDSIRSVYEARYNDSEIRRVNVNVAPLSVDEFKLLKAEKIGTYQIFQETYHHETYKKVHVGGKKMNYDWRATSLHRAMEAGIDDVGIGVLFGLFDYRFELLAMMQHIHELERVFGVGPHTISVPRMEPATGSDIASHPPFAVSDLEFRKIVAILRLAVPYTGIIMSTRETAQMRRETFALGVSQISAGSRTNPGGYEEEVEDDTSGQFSLGDHRPLDEVIRDVAQMGYIPSFCTGCYRLGRTGQDFMDLAKPGAIKAHCGPNALSSFMEYLNNYASPETFSIGVKLIEDTIAEMEGLPRDRARKLVDRVKQGQKDVFC</sequence>
<dbReference type="EMBL" id="JAPAAF010000021">
    <property type="protein sequence ID" value="MCW0483760.1"/>
    <property type="molecule type" value="Genomic_DNA"/>
</dbReference>